<evidence type="ECO:0000256" key="1">
    <source>
        <dbReference type="SAM" id="MobiDB-lite"/>
    </source>
</evidence>
<evidence type="ECO:0000259" key="2">
    <source>
        <dbReference type="Pfam" id="PF13843"/>
    </source>
</evidence>
<dbReference type="AlphaFoldDB" id="A0A0V1AGA4"/>
<dbReference type="OrthoDB" id="5920035at2759"/>
<evidence type="ECO:0000313" key="4">
    <source>
        <dbReference type="Proteomes" id="UP000054783"/>
    </source>
</evidence>
<dbReference type="InterPro" id="IPR029526">
    <property type="entry name" value="PGBD"/>
</dbReference>
<dbReference type="STRING" id="990121.A0A0V1AGA4"/>
<dbReference type="Proteomes" id="UP000054783">
    <property type="component" value="Unassembled WGS sequence"/>
</dbReference>
<dbReference type="Pfam" id="PF13843">
    <property type="entry name" value="DDE_Tnp_1_7"/>
    <property type="match status" value="1"/>
</dbReference>
<sequence length="158" mass="18263">MRNSRTRKIPIMPVDEVKKKHRGFFDHVCNGTVYVCRWNDNAVVTLASNHLTHHPTGSVQRYSQSQKKHVKIRMPEILRRYNTSMGGVDISDKLLSSYRPRLKSKNLVITQGIAPREFHCPITSGFQKRYHNTFSPSKTSANHSDWTKSISTRNLENK</sequence>
<feature type="domain" description="PiggyBac transposable element-derived protein" evidence="2">
    <location>
        <begin position="8"/>
        <end position="105"/>
    </location>
</feature>
<feature type="region of interest" description="Disordered" evidence="1">
    <location>
        <begin position="133"/>
        <end position="158"/>
    </location>
</feature>
<keyword evidence="4" id="KW-1185">Reference proteome</keyword>
<evidence type="ECO:0000313" key="3">
    <source>
        <dbReference type="EMBL" id="KRY23862.1"/>
    </source>
</evidence>
<protein>
    <submittedName>
        <fullName evidence="3">PiggyBac transposable element-derived protein 3</fullName>
    </submittedName>
</protein>
<comment type="caution">
    <text evidence="3">The sequence shown here is derived from an EMBL/GenBank/DDBJ whole genome shotgun (WGS) entry which is preliminary data.</text>
</comment>
<proteinExistence type="predicted"/>
<dbReference type="InterPro" id="IPR052638">
    <property type="entry name" value="PiggyBac_TE-derived"/>
</dbReference>
<organism evidence="3 4">
    <name type="scientific">Trichinella patagoniensis</name>
    <dbReference type="NCBI Taxonomy" id="990121"/>
    <lineage>
        <taxon>Eukaryota</taxon>
        <taxon>Metazoa</taxon>
        <taxon>Ecdysozoa</taxon>
        <taxon>Nematoda</taxon>
        <taxon>Enoplea</taxon>
        <taxon>Dorylaimia</taxon>
        <taxon>Trichinellida</taxon>
        <taxon>Trichinellidae</taxon>
        <taxon>Trichinella</taxon>
    </lineage>
</organism>
<dbReference type="GO" id="GO:0043565">
    <property type="term" value="F:sequence-specific DNA binding"/>
    <property type="evidence" value="ECO:0007669"/>
    <property type="project" value="TreeGrafter"/>
</dbReference>
<reference evidence="3 4" key="1">
    <citation type="submission" date="2015-01" db="EMBL/GenBank/DDBJ databases">
        <title>Evolution of Trichinella species and genotypes.</title>
        <authorList>
            <person name="Korhonen P.K."/>
            <person name="Edoardo P."/>
            <person name="Giuseppe L.R."/>
            <person name="Gasser R.B."/>
        </authorList>
    </citation>
    <scope>NUCLEOTIDE SEQUENCE [LARGE SCALE GENOMIC DNA]</scope>
    <source>
        <strain evidence="3">ISS2496</strain>
    </source>
</reference>
<name>A0A0V1AGA4_9BILA</name>
<dbReference type="EMBL" id="JYDQ01000001">
    <property type="protein sequence ID" value="KRY23862.1"/>
    <property type="molecule type" value="Genomic_DNA"/>
</dbReference>
<dbReference type="PANTHER" id="PTHR47055">
    <property type="entry name" value="DDE_TNP_1_7 DOMAIN-CONTAINING PROTEIN"/>
    <property type="match status" value="1"/>
</dbReference>
<accession>A0A0V1AGA4</accession>
<gene>
    <name evidence="3" type="primary">PGBD3</name>
    <name evidence="3" type="ORF">T12_16873</name>
</gene>
<dbReference type="PANTHER" id="PTHR47055:SF3">
    <property type="entry name" value="PHORBOL-ESTER_DAG-TYPE DOMAIN-CONTAINING PROTEIN"/>
    <property type="match status" value="1"/>
</dbReference>